<dbReference type="InterPro" id="IPR034113">
    <property type="entry name" value="SCP_GAPR1-like"/>
</dbReference>
<dbReference type="CDD" id="cd05382">
    <property type="entry name" value="CAP_GAPR1-like"/>
    <property type="match status" value="1"/>
</dbReference>
<protein>
    <submittedName>
        <fullName evidence="4">Toxin candidate TRINITY_DN8688_c0_g1_i1</fullName>
    </submittedName>
</protein>
<dbReference type="SUPFAM" id="SSF55797">
    <property type="entry name" value="PR-1-like"/>
    <property type="match status" value="1"/>
</dbReference>
<organism evidence="4">
    <name type="scientific">Isarachnanthus nocturnus</name>
    <dbReference type="NCBI Taxonomy" id="1240238"/>
    <lineage>
        <taxon>Eukaryota</taxon>
        <taxon>Metazoa</taxon>
        <taxon>Cnidaria</taxon>
        <taxon>Anthozoa</taxon>
        <taxon>Ceriantharia</taxon>
        <taxon>Penicillaria (in: tube anenomes)</taxon>
        <taxon>Arachnactidae</taxon>
        <taxon>Isarachnanthus</taxon>
    </lineage>
</organism>
<dbReference type="InterPro" id="IPR035940">
    <property type="entry name" value="CAP_sf"/>
</dbReference>
<feature type="region of interest" description="Disordered" evidence="1">
    <location>
        <begin position="74"/>
        <end position="94"/>
    </location>
</feature>
<dbReference type="InterPro" id="IPR014044">
    <property type="entry name" value="CAP_dom"/>
</dbReference>
<proteinExistence type="evidence at transcript level"/>
<keyword evidence="2" id="KW-0732">Signal</keyword>
<dbReference type="Gene3D" id="3.40.33.10">
    <property type="entry name" value="CAP"/>
    <property type="match status" value="1"/>
</dbReference>
<dbReference type="SMART" id="SM00198">
    <property type="entry name" value="SCP"/>
    <property type="match status" value="1"/>
</dbReference>
<evidence type="ECO:0000313" key="4">
    <source>
        <dbReference type="EMBL" id="QNH72479.1"/>
    </source>
</evidence>
<feature type="compositionally biased region" description="Basic and acidic residues" evidence="1">
    <location>
        <begin position="75"/>
        <end position="86"/>
    </location>
</feature>
<dbReference type="PRINTS" id="PR00837">
    <property type="entry name" value="V5TPXLIKE"/>
</dbReference>
<name>A0A7G7WYZ0_9CNID</name>
<dbReference type="InterPro" id="IPR001283">
    <property type="entry name" value="CRISP-related"/>
</dbReference>
<feature type="domain" description="SCP" evidence="3">
    <location>
        <begin position="27"/>
        <end position="166"/>
    </location>
</feature>
<dbReference type="AlphaFoldDB" id="A0A7G7WYZ0"/>
<dbReference type="EMBL" id="MT747545">
    <property type="protein sequence ID" value="QNH72479.1"/>
    <property type="molecule type" value="mRNA"/>
</dbReference>
<evidence type="ECO:0000259" key="3">
    <source>
        <dbReference type="SMART" id="SM00198"/>
    </source>
</evidence>
<reference evidence="4" key="2">
    <citation type="submission" date="2020-07" db="EMBL/GenBank/DDBJ databases">
        <authorList>
            <person name="Klompen A.L."/>
            <person name="Macrander J."/>
            <person name="Reitzel A.M."/>
            <person name="Stampar S.N."/>
        </authorList>
    </citation>
    <scope>NUCLEOTIDE SEQUENCE</scope>
</reference>
<evidence type="ECO:0000256" key="1">
    <source>
        <dbReference type="SAM" id="MobiDB-lite"/>
    </source>
</evidence>
<reference evidence="4" key="1">
    <citation type="journal article" date="2020" name="Mar. Drugs">
        <title>Transcriptomic Analysis of Four Cerianthid (Cnidaria, Ceriantharia) Venoms.</title>
        <authorList>
            <person name="Klompen A.M.L."/>
            <person name="Macrander J."/>
            <person name="Reitzel A.M."/>
            <person name="Stampar S.N."/>
        </authorList>
    </citation>
    <scope>NUCLEOTIDE SEQUENCE</scope>
</reference>
<feature type="chain" id="PRO_5028979457" evidence="2">
    <location>
        <begin position="25"/>
        <end position="180"/>
    </location>
</feature>
<sequence>MAVTSMIPLRMYFPFMILISVVSAADQFQTDMLAAHNKFRSVHAVPPLTMNEQMNAEATAYAQKLASTGTVTLKSSREADNPHGDGENLQAWSEGDFDGYSGTKNWYDEVQNYDWNNPSSNQAAHFTQIVWKGSHQIGIGKALGTWGSRNVEYVVARYRPSGNWLGREPENVFKGSYDAN</sequence>
<dbReference type="PANTHER" id="PTHR10334">
    <property type="entry name" value="CYSTEINE-RICH SECRETORY PROTEIN-RELATED"/>
    <property type="match status" value="1"/>
</dbReference>
<evidence type="ECO:0000256" key="2">
    <source>
        <dbReference type="SAM" id="SignalP"/>
    </source>
</evidence>
<dbReference type="FunFam" id="3.40.33.10:FF:000010">
    <property type="entry name" value="Predicted protein"/>
    <property type="match status" value="1"/>
</dbReference>
<accession>A0A7G7WYZ0</accession>
<dbReference type="Pfam" id="PF00188">
    <property type="entry name" value="CAP"/>
    <property type="match status" value="1"/>
</dbReference>
<feature type="signal peptide" evidence="2">
    <location>
        <begin position="1"/>
        <end position="24"/>
    </location>
</feature>